<dbReference type="EMBL" id="DQ491001">
    <property type="protein sequence ID" value="ABT14210.1"/>
    <property type="molecule type" value="Genomic_DNA"/>
</dbReference>
<proteinExistence type="predicted"/>
<evidence type="ECO:0000313" key="1">
    <source>
        <dbReference type="EMBL" id="ABT14210.1"/>
    </source>
</evidence>
<name>A7IV36_PBCVM</name>
<organism evidence="1 2">
    <name type="scientific">Paramecium bursaria Chlorella virus MT325</name>
    <name type="common">PBCV-MT325</name>
    <dbReference type="NCBI Taxonomy" id="346932"/>
    <lineage>
        <taxon>Viruses</taxon>
        <taxon>Varidnaviria</taxon>
        <taxon>Bamfordvirae</taxon>
        <taxon>Nucleocytoviricota</taxon>
        <taxon>Megaviricetes</taxon>
        <taxon>Algavirales</taxon>
        <taxon>Phycodnaviridae</taxon>
        <taxon>Chlorovirus</taxon>
        <taxon>Chlorovirus conductrix</taxon>
        <taxon>Paramecium bursaria Chlorella virus A1</taxon>
    </lineage>
</organism>
<sequence>MDGFIEHLVSIEQTRGRVGDFRGEVVCNVLHHHAIAACKEAENGLDEVTLIVIELVTPVGNVLVQRNFFHRPECGHCLLVHCKYVGVLDWESRVLAVADVSE</sequence>
<accession>A7IV36</accession>
<protein>
    <submittedName>
        <fullName evidence="1">Uncharacterized protein m656R</fullName>
    </submittedName>
</protein>
<dbReference type="Proteomes" id="UP000246715">
    <property type="component" value="Segment"/>
</dbReference>
<organismHost>
    <name type="scientific">Paramecium bursaria</name>
    <dbReference type="NCBI Taxonomy" id="74790"/>
</organismHost>
<gene>
    <name evidence="1" type="primary">m656R</name>
    <name evidence="1" type="ORF">MT325_m656R</name>
</gene>
<reference evidence="1 2" key="1">
    <citation type="journal article" date="2007" name="Virology">
        <title>Sequence and annotation of the 314-kb MT325 and the 321-kb FR483 viruses that infect Chlorella Pbi.</title>
        <authorList>
            <person name="Fitzgerald L.A."/>
            <person name="Graves M.V."/>
            <person name="Li X."/>
            <person name="Feldblyum T."/>
            <person name="Hartigan J."/>
            <person name="Van Etten J.L."/>
        </authorList>
    </citation>
    <scope>NUCLEOTIDE SEQUENCE [LARGE SCALE GENOMIC DNA]</scope>
    <source>
        <strain evidence="1 2">MT325</strain>
    </source>
</reference>
<evidence type="ECO:0000313" key="2">
    <source>
        <dbReference type="Proteomes" id="UP000246715"/>
    </source>
</evidence>